<organism evidence="4 5">
    <name type="scientific">Enterovibrio qingdaonensis</name>
    <dbReference type="NCBI Taxonomy" id="2899818"/>
    <lineage>
        <taxon>Bacteria</taxon>
        <taxon>Pseudomonadati</taxon>
        <taxon>Pseudomonadota</taxon>
        <taxon>Gammaproteobacteria</taxon>
        <taxon>Vibrionales</taxon>
        <taxon>Vibrionaceae</taxon>
        <taxon>Enterovibrio</taxon>
    </lineage>
</organism>
<sequence length="144" mass="16290">MASNASQLIQLFLQTIGRDIRHYQQLLELLKHQRVLYMTFDAEALTRNIADQQPLISQLAKSAQERQDCLNKLGVGCSRSGVARLMKALPPSLGPQAKKQWETLQRLVECCQQYNNENGQTTATFHEMIAGVLQPTSDTYQERA</sequence>
<keyword evidence="5" id="KW-1185">Reference proteome</keyword>
<keyword evidence="4" id="KW-0966">Cell projection</keyword>
<protein>
    <submittedName>
        <fullName evidence="4">Flagellar protein FlgN</fullName>
    </submittedName>
</protein>
<dbReference type="EMBL" id="JAJUBB010000007">
    <property type="protein sequence ID" value="MDD1781847.1"/>
    <property type="molecule type" value="Genomic_DNA"/>
</dbReference>
<dbReference type="InterPro" id="IPR036679">
    <property type="entry name" value="FlgN-like_sf"/>
</dbReference>
<comment type="function">
    <text evidence="1">Required for the efficient initiation of filament assembly.</text>
</comment>
<evidence type="ECO:0000313" key="5">
    <source>
        <dbReference type="Proteomes" id="UP001149821"/>
    </source>
</evidence>
<reference evidence="4" key="1">
    <citation type="submission" date="2021-12" db="EMBL/GenBank/DDBJ databases">
        <title>Enterovibrio ZSDZ35 sp. nov. and Enterovibrio ZSDZ42 sp. nov., isolated from coastal seawater in Qingdao.</title>
        <authorList>
            <person name="Zhang P."/>
        </authorList>
    </citation>
    <scope>NUCLEOTIDE SEQUENCE</scope>
    <source>
        <strain evidence="4">ZSDZ35</strain>
    </source>
</reference>
<gene>
    <name evidence="4" type="ORF">LRP49_11745</name>
</gene>
<name>A0ABT5QLI7_9GAMM</name>
<evidence type="ECO:0000256" key="1">
    <source>
        <dbReference type="ARBA" id="ARBA00002397"/>
    </source>
</evidence>
<keyword evidence="4" id="KW-0969">Cilium</keyword>
<evidence type="ECO:0000256" key="3">
    <source>
        <dbReference type="ARBA" id="ARBA00022795"/>
    </source>
</evidence>
<dbReference type="Pfam" id="PF05130">
    <property type="entry name" value="FlgN"/>
    <property type="match status" value="1"/>
</dbReference>
<keyword evidence="3" id="KW-1005">Bacterial flagellum biogenesis</keyword>
<evidence type="ECO:0000313" key="4">
    <source>
        <dbReference type="EMBL" id="MDD1781847.1"/>
    </source>
</evidence>
<dbReference type="SUPFAM" id="SSF140566">
    <property type="entry name" value="FlgN-like"/>
    <property type="match status" value="1"/>
</dbReference>
<comment type="similarity">
    <text evidence="2">Belongs to the FlgN family.</text>
</comment>
<keyword evidence="4" id="KW-0282">Flagellum</keyword>
<dbReference type="RefSeq" id="WP_274142383.1">
    <property type="nucleotide sequence ID" value="NZ_JAJUBB010000007.1"/>
</dbReference>
<dbReference type="InterPro" id="IPR007809">
    <property type="entry name" value="FlgN-like"/>
</dbReference>
<comment type="caution">
    <text evidence="4">The sequence shown here is derived from an EMBL/GenBank/DDBJ whole genome shotgun (WGS) entry which is preliminary data.</text>
</comment>
<dbReference type="Proteomes" id="UP001149821">
    <property type="component" value="Unassembled WGS sequence"/>
</dbReference>
<dbReference type="Gene3D" id="1.20.58.300">
    <property type="entry name" value="FlgN-like"/>
    <property type="match status" value="1"/>
</dbReference>
<evidence type="ECO:0000256" key="2">
    <source>
        <dbReference type="ARBA" id="ARBA00007703"/>
    </source>
</evidence>
<proteinExistence type="inferred from homology"/>
<accession>A0ABT5QLI7</accession>